<gene>
    <name evidence="2" type="ORF">PHACADRAFT_252022</name>
</gene>
<accession>K5WFG9</accession>
<evidence type="ECO:0000256" key="1">
    <source>
        <dbReference type="SAM" id="MobiDB-lite"/>
    </source>
</evidence>
<evidence type="ECO:0000313" key="3">
    <source>
        <dbReference type="Proteomes" id="UP000008370"/>
    </source>
</evidence>
<proteinExistence type="predicted"/>
<evidence type="ECO:0000313" key="2">
    <source>
        <dbReference type="EMBL" id="EKM58050.1"/>
    </source>
</evidence>
<reference evidence="2 3" key="1">
    <citation type="journal article" date="2012" name="BMC Genomics">
        <title>Comparative genomics of the white-rot fungi, Phanerochaete carnosa and P. chrysosporium, to elucidate the genetic basis of the distinct wood types they colonize.</title>
        <authorList>
            <person name="Suzuki H."/>
            <person name="MacDonald J."/>
            <person name="Syed K."/>
            <person name="Salamov A."/>
            <person name="Hori C."/>
            <person name="Aerts A."/>
            <person name="Henrissat B."/>
            <person name="Wiebenga A."/>
            <person name="vanKuyk P.A."/>
            <person name="Barry K."/>
            <person name="Lindquist E."/>
            <person name="LaButti K."/>
            <person name="Lapidus A."/>
            <person name="Lucas S."/>
            <person name="Coutinho P."/>
            <person name="Gong Y."/>
            <person name="Samejima M."/>
            <person name="Mahadevan R."/>
            <person name="Abou-Zaid M."/>
            <person name="de Vries R.P."/>
            <person name="Igarashi K."/>
            <person name="Yadav J.S."/>
            <person name="Grigoriev I.V."/>
            <person name="Master E.R."/>
        </authorList>
    </citation>
    <scope>NUCLEOTIDE SEQUENCE [LARGE SCALE GENOMIC DNA]</scope>
    <source>
        <strain evidence="2 3">HHB-10118-sp</strain>
    </source>
</reference>
<feature type="compositionally biased region" description="Basic residues" evidence="1">
    <location>
        <begin position="93"/>
        <end position="106"/>
    </location>
</feature>
<feature type="region of interest" description="Disordered" evidence="1">
    <location>
        <begin position="1"/>
        <end position="135"/>
    </location>
</feature>
<dbReference type="STRING" id="650164.K5WFG9"/>
<dbReference type="KEGG" id="pco:PHACADRAFT_252022"/>
<protein>
    <submittedName>
        <fullName evidence="2">Uncharacterized protein</fullName>
    </submittedName>
</protein>
<dbReference type="InParanoid" id="K5WFG9"/>
<name>K5WFG9_PHACS</name>
<sequence>MAAHKPTPFGTRNANARITVSSANDKENLDPLTGLRPSSSEHSGKKRKTNALASKPVPLNTKPLSGSVTTKKRKLAAGSVIEEKKEKKEKRAGNAKKPSRIPRVRKATNLPRVDEAEEEAEDKRAEPSRLNENQLTQAEIDAKCYEFTVLPLADLSHAYDTSSPPESSLKIKVTEVNEVANTNVAPAKLSITESNTEETEHLSVPNSHGPPLFNTPERKRIYSAFTFESPSPASRRFASWRESSVPPLPAVNFFFDPSEEP</sequence>
<dbReference type="HOGENOM" id="CLU_1023685_0_0_1"/>
<dbReference type="OrthoDB" id="3265369at2759"/>
<keyword evidence="3" id="KW-1185">Reference proteome</keyword>
<dbReference type="AlphaFoldDB" id="K5WFG9"/>
<dbReference type="EMBL" id="JH930470">
    <property type="protein sequence ID" value="EKM58050.1"/>
    <property type="molecule type" value="Genomic_DNA"/>
</dbReference>
<organism evidence="2 3">
    <name type="scientific">Phanerochaete carnosa (strain HHB-10118-sp)</name>
    <name type="common">White-rot fungus</name>
    <name type="synonym">Peniophora carnosa</name>
    <dbReference type="NCBI Taxonomy" id="650164"/>
    <lineage>
        <taxon>Eukaryota</taxon>
        <taxon>Fungi</taxon>
        <taxon>Dikarya</taxon>
        <taxon>Basidiomycota</taxon>
        <taxon>Agaricomycotina</taxon>
        <taxon>Agaricomycetes</taxon>
        <taxon>Polyporales</taxon>
        <taxon>Phanerochaetaceae</taxon>
        <taxon>Phanerochaete</taxon>
    </lineage>
</organism>
<feature type="compositionally biased region" description="Polar residues" evidence="1">
    <location>
        <begin position="10"/>
        <end position="23"/>
    </location>
</feature>
<dbReference type="GeneID" id="18915387"/>
<dbReference type="Proteomes" id="UP000008370">
    <property type="component" value="Unassembled WGS sequence"/>
</dbReference>
<dbReference type="RefSeq" id="XP_007393378.1">
    <property type="nucleotide sequence ID" value="XM_007393316.1"/>
</dbReference>
<feature type="compositionally biased region" description="Basic and acidic residues" evidence="1">
    <location>
        <begin position="81"/>
        <end position="92"/>
    </location>
</feature>